<keyword evidence="6 9" id="KW-1133">Transmembrane helix</keyword>
<feature type="transmembrane region" description="Helical" evidence="9">
    <location>
        <begin position="454"/>
        <end position="482"/>
    </location>
</feature>
<evidence type="ECO:0000256" key="1">
    <source>
        <dbReference type="ARBA" id="ARBA00004651"/>
    </source>
</evidence>
<feature type="transmembrane region" description="Helical" evidence="9">
    <location>
        <begin position="502"/>
        <end position="524"/>
    </location>
</feature>
<feature type="transmembrane region" description="Helical" evidence="9">
    <location>
        <begin position="415"/>
        <end position="434"/>
    </location>
</feature>
<evidence type="ECO:0000256" key="2">
    <source>
        <dbReference type="ARBA" id="ARBA00009843"/>
    </source>
</evidence>
<feature type="domain" description="Citrate transporter-like" evidence="10">
    <location>
        <begin position="45"/>
        <end position="485"/>
    </location>
</feature>
<dbReference type="GO" id="GO:0015105">
    <property type="term" value="F:arsenite transmembrane transporter activity"/>
    <property type="evidence" value="ECO:0007669"/>
    <property type="project" value="InterPro"/>
</dbReference>
<gene>
    <name evidence="11" type="ORF">GBAR_LOCUS6353</name>
</gene>
<comment type="similarity">
    <text evidence="2">Belongs to the CitM (TC 2.A.11) transporter family.</text>
</comment>
<feature type="transmembrane region" description="Helical" evidence="9">
    <location>
        <begin position="47"/>
        <end position="69"/>
    </location>
</feature>
<feature type="compositionally biased region" description="Polar residues" evidence="8">
    <location>
        <begin position="292"/>
        <end position="304"/>
    </location>
</feature>
<dbReference type="AlphaFoldDB" id="A0AA35W617"/>
<evidence type="ECO:0000256" key="7">
    <source>
        <dbReference type="ARBA" id="ARBA00023136"/>
    </source>
</evidence>
<evidence type="ECO:0000256" key="6">
    <source>
        <dbReference type="ARBA" id="ARBA00022989"/>
    </source>
</evidence>
<keyword evidence="12" id="KW-1185">Reference proteome</keyword>
<dbReference type="PANTHER" id="PTHR43302:SF5">
    <property type="entry name" value="TRANSPORTER ARSB-RELATED"/>
    <property type="match status" value="1"/>
</dbReference>
<dbReference type="Pfam" id="PF03600">
    <property type="entry name" value="CitMHS"/>
    <property type="match status" value="1"/>
</dbReference>
<comment type="caution">
    <text evidence="11">The sequence shown here is derived from an EMBL/GenBank/DDBJ whole genome shotgun (WGS) entry which is preliminary data.</text>
</comment>
<dbReference type="PANTHER" id="PTHR43302">
    <property type="entry name" value="TRANSPORTER ARSB-RELATED"/>
    <property type="match status" value="1"/>
</dbReference>
<evidence type="ECO:0000256" key="5">
    <source>
        <dbReference type="ARBA" id="ARBA00022692"/>
    </source>
</evidence>
<sequence length="568" mass="62611">MSGNGTEVHTGGDDDTFCKNDPHLYVQIFGTLIFFLAWPLVVLDTKYFPLGRPAAALVGAAFMVIFNIISQDEIYEIEGRMGNLQALFLLVGMMTMSYYFDREGLLSMVALYIFGEGKPMKAVLWRVCLLAGVMAAFITNDATALVLSPLLFKEFIRQGRPKRELLPLALGIATSANIGSSSTVFGNPQNAFISSAAGIPLIDFFTALLPAAILGLAISIGMLHLIFIRELFGIWVKKGDDEEEATDNVEMDKVAAPSTSIPEERHTMAMEMDPSADPYLSSQIAEERERMQQTNPRLTPSGSRHSLRVAKSRSGYSLHSDEKTEGQANGDVQTEDDEPVNRIKPFKERTWKELIFAGWLCFIMLFVVVLLTIPPPPTVKSKFNLGLIPLGASILTMLVDSIINRKYAFDAMARVDWTVVLMFMGLFAWIGGFQNTCIPKRIFDGLAEYMNLHTFGGVILFTVFVIVGANIFSNVPLTILIIDRLPDLCGDEKCTGPLGGLILSWVATISGNTSLIGSICNLIVAEKARSTLNYQLTFLRYARFGLASALLVIYCGLPFVYFLGRYAT</sequence>
<dbReference type="Proteomes" id="UP001174909">
    <property type="component" value="Unassembled WGS sequence"/>
</dbReference>
<evidence type="ECO:0000313" key="11">
    <source>
        <dbReference type="EMBL" id="CAI8009488.1"/>
    </source>
</evidence>
<dbReference type="SUPFAM" id="SSF103473">
    <property type="entry name" value="MFS general substrate transporter"/>
    <property type="match status" value="1"/>
</dbReference>
<accession>A0AA35W617</accession>
<feature type="transmembrane region" description="Helical" evidence="9">
    <location>
        <begin position="81"/>
        <end position="100"/>
    </location>
</feature>
<keyword evidence="3" id="KW-0813">Transport</keyword>
<feature type="transmembrane region" description="Helical" evidence="9">
    <location>
        <begin position="354"/>
        <end position="373"/>
    </location>
</feature>
<dbReference type="InterPro" id="IPR036259">
    <property type="entry name" value="MFS_trans_sf"/>
</dbReference>
<dbReference type="EMBL" id="CASHTH010000964">
    <property type="protein sequence ID" value="CAI8009488.1"/>
    <property type="molecule type" value="Genomic_DNA"/>
</dbReference>
<reference evidence="11" key="1">
    <citation type="submission" date="2023-03" db="EMBL/GenBank/DDBJ databases">
        <authorList>
            <person name="Steffen K."/>
            <person name="Cardenas P."/>
        </authorList>
    </citation>
    <scope>NUCLEOTIDE SEQUENCE</scope>
</reference>
<dbReference type="PRINTS" id="PR00758">
    <property type="entry name" value="ARSENICPUMP"/>
</dbReference>
<proteinExistence type="inferred from homology"/>
<feature type="transmembrane region" description="Helical" evidence="9">
    <location>
        <begin position="24"/>
        <end position="41"/>
    </location>
</feature>
<evidence type="ECO:0000256" key="9">
    <source>
        <dbReference type="SAM" id="Phobius"/>
    </source>
</evidence>
<dbReference type="GO" id="GO:0005886">
    <property type="term" value="C:plasma membrane"/>
    <property type="evidence" value="ECO:0007669"/>
    <property type="project" value="UniProtKB-SubCell"/>
</dbReference>
<evidence type="ECO:0000256" key="3">
    <source>
        <dbReference type="ARBA" id="ARBA00022448"/>
    </source>
</evidence>
<keyword evidence="7 9" id="KW-0472">Membrane</keyword>
<feature type="region of interest" description="Disordered" evidence="8">
    <location>
        <begin position="288"/>
        <end position="337"/>
    </location>
</feature>
<feature type="transmembrane region" description="Helical" evidence="9">
    <location>
        <begin position="164"/>
        <end position="185"/>
    </location>
</feature>
<dbReference type="InterPro" id="IPR000802">
    <property type="entry name" value="Arsenical_pump_ArsB"/>
</dbReference>
<dbReference type="InterPro" id="IPR004680">
    <property type="entry name" value="Cit_transptr-like_dom"/>
</dbReference>
<comment type="subcellular location">
    <subcellularLocation>
        <location evidence="1">Cell membrane</location>
        <topology evidence="1">Multi-pass membrane protein</topology>
    </subcellularLocation>
</comment>
<feature type="transmembrane region" description="Helical" evidence="9">
    <location>
        <begin position="544"/>
        <end position="564"/>
    </location>
</feature>
<dbReference type="CDD" id="cd00625">
    <property type="entry name" value="ArsB_NhaD_permease"/>
    <property type="match status" value="1"/>
</dbReference>
<name>A0AA35W617_GEOBA</name>
<keyword evidence="5 9" id="KW-0812">Transmembrane</keyword>
<evidence type="ECO:0000256" key="8">
    <source>
        <dbReference type="SAM" id="MobiDB-lite"/>
    </source>
</evidence>
<protein>
    <submittedName>
        <fullName evidence="11">Transporter arsB</fullName>
    </submittedName>
</protein>
<evidence type="ECO:0000259" key="10">
    <source>
        <dbReference type="Pfam" id="PF03600"/>
    </source>
</evidence>
<feature type="transmembrane region" description="Helical" evidence="9">
    <location>
        <begin position="123"/>
        <end position="152"/>
    </location>
</feature>
<evidence type="ECO:0000313" key="12">
    <source>
        <dbReference type="Proteomes" id="UP001174909"/>
    </source>
</evidence>
<evidence type="ECO:0000256" key="4">
    <source>
        <dbReference type="ARBA" id="ARBA00022475"/>
    </source>
</evidence>
<organism evidence="11 12">
    <name type="scientific">Geodia barretti</name>
    <name type="common">Barrett's horny sponge</name>
    <dbReference type="NCBI Taxonomy" id="519541"/>
    <lineage>
        <taxon>Eukaryota</taxon>
        <taxon>Metazoa</taxon>
        <taxon>Porifera</taxon>
        <taxon>Demospongiae</taxon>
        <taxon>Heteroscleromorpha</taxon>
        <taxon>Tetractinellida</taxon>
        <taxon>Astrophorina</taxon>
        <taxon>Geodiidae</taxon>
        <taxon>Geodia</taxon>
    </lineage>
</organism>
<feature type="transmembrane region" description="Helical" evidence="9">
    <location>
        <begin position="205"/>
        <end position="228"/>
    </location>
</feature>
<keyword evidence="4" id="KW-1003">Cell membrane</keyword>